<evidence type="ECO:0000313" key="3">
    <source>
        <dbReference type="Proteomes" id="UP001370590"/>
    </source>
</evidence>
<evidence type="ECO:0000313" key="1">
    <source>
        <dbReference type="EMBL" id="MEJ6401209.1"/>
    </source>
</evidence>
<dbReference type="RefSeq" id="WP_339961059.1">
    <property type="nucleotide sequence ID" value="NZ_JAWMWH010000004.1"/>
</dbReference>
<dbReference type="EMBL" id="JAWMWH010000004">
    <property type="protein sequence ID" value="MEJ6401209.1"/>
    <property type="molecule type" value="Genomic_DNA"/>
</dbReference>
<proteinExistence type="predicted"/>
<gene>
    <name evidence="1" type="ORF">R4146_08670</name>
    <name evidence="2" type="ORF">R4146_08785</name>
</gene>
<comment type="caution">
    <text evidence="2">The sequence shown here is derived from an EMBL/GenBank/DDBJ whole genome shotgun (WGS) entry which is preliminary data.</text>
</comment>
<reference evidence="2 3" key="1">
    <citation type="submission" date="2023-10" db="EMBL/GenBank/DDBJ databases">
        <title>Nicoliella lavandulae sp. nov. isolated from Lavandula angustifolia flowers.</title>
        <authorList>
            <person name="Alcantara C."/>
            <person name="Zuniga M."/>
            <person name="Landete J.M."/>
            <person name="Monedero V."/>
        </authorList>
    </citation>
    <scope>NUCLEOTIDE SEQUENCE [LARGE SCALE GENOMIC DNA]</scope>
    <source>
        <strain evidence="2 3">Es01</strain>
    </source>
</reference>
<name>A0ABU8SMW2_9LACO</name>
<dbReference type="Proteomes" id="UP001370590">
    <property type="component" value="Unassembled WGS sequence"/>
</dbReference>
<protein>
    <submittedName>
        <fullName evidence="2">Uncharacterized protein</fullName>
    </submittedName>
</protein>
<accession>A0ABU8SMW2</accession>
<sequence length="140" mass="15880">MNYSKNLKVFIKKLKKDADKLPSDPFDLSAYPELNECLDESLNEQFKVRDVVCTGQTPDELISELRSDATTPLEQLILTQIAPILAKASSDYHGHIYYVKDWLIDEVLNNGTELNIYYSYLSNSFISNALEDNVARAVEA</sequence>
<organism evidence="2 3">
    <name type="scientific">Nicoliella lavandulae</name>
    <dbReference type="NCBI Taxonomy" id="3082954"/>
    <lineage>
        <taxon>Bacteria</taxon>
        <taxon>Bacillati</taxon>
        <taxon>Bacillota</taxon>
        <taxon>Bacilli</taxon>
        <taxon>Lactobacillales</taxon>
        <taxon>Lactobacillaceae</taxon>
        <taxon>Nicoliella</taxon>
    </lineage>
</organism>
<evidence type="ECO:0000313" key="2">
    <source>
        <dbReference type="EMBL" id="MEJ6401231.1"/>
    </source>
</evidence>
<keyword evidence="3" id="KW-1185">Reference proteome</keyword>
<dbReference type="EMBL" id="JAWMWH010000004">
    <property type="protein sequence ID" value="MEJ6401231.1"/>
    <property type="molecule type" value="Genomic_DNA"/>
</dbReference>